<accession>A0A6J5LZH3</accession>
<sequence>MRVQCRTFFDITATGVTGHFKPSRMPFSDLAGTVINTTEKWNRARNQQRNWETITQIISLRTQVDFSLPEKTAAGWVFEFEFVNDHLFAIDQDPLAVLKNDCVDVPMILDLGETDTINTVLTVNKNIWFDVLPINIE</sequence>
<dbReference type="EMBL" id="LR796341">
    <property type="protein sequence ID" value="CAB4138140.1"/>
    <property type="molecule type" value="Genomic_DNA"/>
</dbReference>
<reference evidence="1" key="1">
    <citation type="submission" date="2020-04" db="EMBL/GenBank/DDBJ databases">
        <authorList>
            <person name="Chiriac C."/>
            <person name="Salcher M."/>
            <person name="Ghai R."/>
            <person name="Kavagutti S V."/>
        </authorList>
    </citation>
    <scope>NUCLEOTIDE SEQUENCE</scope>
</reference>
<name>A0A6J5LZH3_9CAUD</name>
<protein>
    <submittedName>
        <fullName evidence="1">Uncharacterized protein</fullName>
    </submittedName>
</protein>
<gene>
    <name evidence="1" type="ORF">UFOVP328_333</name>
</gene>
<evidence type="ECO:0000313" key="1">
    <source>
        <dbReference type="EMBL" id="CAB4138140.1"/>
    </source>
</evidence>
<proteinExistence type="predicted"/>
<organism evidence="1">
    <name type="scientific">uncultured Caudovirales phage</name>
    <dbReference type="NCBI Taxonomy" id="2100421"/>
    <lineage>
        <taxon>Viruses</taxon>
        <taxon>Duplodnaviria</taxon>
        <taxon>Heunggongvirae</taxon>
        <taxon>Uroviricota</taxon>
        <taxon>Caudoviricetes</taxon>
        <taxon>Peduoviridae</taxon>
        <taxon>Maltschvirus</taxon>
        <taxon>Maltschvirus maltsch</taxon>
    </lineage>
</organism>